<evidence type="ECO:0000313" key="2">
    <source>
        <dbReference type="EMBL" id="SDI47148.1"/>
    </source>
</evidence>
<gene>
    <name evidence="2" type="ORF">SAMN04488693_11238</name>
</gene>
<dbReference type="PANTHER" id="PTHR34724">
    <property type="entry name" value="OS12G0596101 PROTEIN"/>
    <property type="match status" value="1"/>
</dbReference>
<dbReference type="PANTHER" id="PTHR34724:SF2">
    <property type="entry name" value="OS12G0596101 PROTEIN"/>
    <property type="match status" value="1"/>
</dbReference>
<dbReference type="OrthoDB" id="4377282at2"/>
<keyword evidence="3" id="KW-1185">Reference proteome</keyword>
<dbReference type="AlphaFoldDB" id="A0A1G8KUM7"/>
<protein>
    <submittedName>
        <fullName evidence="2">Uncharacterized protein</fullName>
    </submittedName>
</protein>
<dbReference type="EMBL" id="FNDT01000012">
    <property type="protein sequence ID" value="SDI47148.1"/>
    <property type="molecule type" value="Genomic_DNA"/>
</dbReference>
<feature type="region of interest" description="Disordered" evidence="1">
    <location>
        <begin position="46"/>
        <end position="66"/>
    </location>
</feature>
<sequence>MCRTTTCMYCRKTTWSGCGNHVDQVMRGVPNGERCTCSAVDPRGTTREKGSAGTSWLSRLFGRSRV</sequence>
<evidence type="ECO:0000313" key="3">
    <source>
        <dbReference type="Proteomes" id="UP000199258"/>
    </source>
</evidence>
<dbReference type="STRING" id="335973.SAMN04488693_11238"/>
<dbReference type="Proteomes" id="UP000199258">
    <property type="component" value="Unassembled WGS sequence"/>
</dbReference>
<organism evidence="2 3">
    <name type="scientific">Arthrobacter subterraneus</name>
    <dbReference type="NCBI Taxonomy" id="335973"/>
    <lineage>
        <taxon>Bacteria</taxon>
        <taxon>Bacillati</taxon>
        <taxon>Actinomycetota</taxon>
        <taxon>Actinomycetes</taxon>
        <taxon>Micrococcales</taxon>
        <taxon>Micrococcaceae</taxon>
        <taxon>Arthrobacter</taxon>
    </lineage>
</organism>
<proteinExistence type="predicted"/>
<name>A0A1G8KUM7_9MICC</name>
<accession>A0A1G8KUM7</accession>
<evidence type="ECO:0000256" key="1">
    <source>
        <dbReference type="SAM" id="MobiDB-lite"/>
    </source>
</evidence>
<reference evidence="2 3" key="1">
    <citation type="submission" date="2016-10" db="EMBL/GenBank/DDBJ databases">
        <authorList>
            <person name="de Groot N.N."/>
        </authorList>
    </citation>
    <scope>NUCLEOTIDE SEQUENCE [LARGE SCALE GENOMIC DNA]</scope>
    <source>
        <strain evidence="2 3">NP_1H</strain>
    </source>
</reference>